<protein>
    <submittedName>
        <fullName evidence="1">Uncharacterized protein</fullName>
    </submittedName>
</protein>
<organism evidence="1 2">
    <name type="scientific">Ascobolus immersus RN42</name>
    <dbReference type="NCBI Taxonomy" id="1160509"/>
    <lineage>
        <taxon>Eukaryota</taxon>
        <taxon>Fungi</taxon>
        <taxon>Dikarya</taxon>
        <taxon>Ascomycota</taxon>
        <taxon>Pezizomycotina</taxon>
        <taxon>Pezizomycetes</taxon>
        <taxon>Pezizales</taxon>
        <taxon>Ascobolaceae</taxon>
        <taxon>Ascobolus</taxon>
    </lineage>
</organism>
<sequence length="421" mass="46279">MGCNPGKLPSQLQPPESFDCDRLVQLTSRLSPPHHRPRATIIDTFHPFGHICRLTEFTTTPIISSSALIVPDSTAPGIFASNNSTSLACSCPIHSANRKSKLRRLSNRAALEQTTGTSTSCRIRWQVAMEMHRDGQESKKLCLEPGVHRLSGIGHGFAPAPDVHRYDAGVGPTHSVKEDSYDLTSVEIKVKVPEPAETVGIGVMDMRNGRPGVDQVCMMPCRSFDTSDPDGGAGGGTGTAAGCYYTLDEHSGQCSAYVVCRDEENANSFVRESHKVTSSTGSMYTVYKARQIYTVEFKKQEHTSRQYTLKKTSTFDFDNYAYGHSRENFAGFLVPTIDLDFSSVRGLLVSHSVVALVWWKFAEYVEVDGYYGRQWVVRGHGKFLTIDCPMGRVPAVDFDSHVYDKNDVNNGATGSTAITVE</sequence>
<reference evidence="1 2" key="1">
    <citation type="journal article" date="2018" name="Nat. Ecol. Evol.">
        <title>Pezizomycetes genomes reveal the molecular basis of ectomycorrhizal truffle lifestyle.</title>
        <authorList>
            <person name="Murat C."/>
            <person name="Payen T."/>
            <person name="Noel B."/>
            <person name="Kuo A."/>
            <person name="Morin E."/>
            <person name="Chen J."/>
            <person name="Kohler A."/>
            <person name="Krizsan K."/>
            <person name="Balestrini R."/>
            <person name="Da Silva C."/>
            <person name="Montanini B."/>
            <person name="Hainaut M."/>
            <person name="Levati E."/>
            <person name="Barry K.W."/>
            <person name="Belfiori B."/>
            <person name="Cichocki N."/>
            <person name="Clum A."/>
            <person name="Dockter R.B."/>
            <person name="Fauchery L."/>
            <person name="Guy J."/>
            <person name="Iotti M."/>
            <person name="Le Tacon F."/>
            <person name="Lindquist E.A."/>
            <person name="Lipzen A."/>
            <person name="Malagnac F."/>
            <person name="Mello A."/>
            <person name="Molinier V."/>
            <person name="Miyauchi S."/>
            <person name="Poulain J."/>
            <person name="Riccioni C."/>
            <person name="Rubini A."/>
            <person name="Sitrit Y."/>
            <person name="Splivallo R."/>
            <person name="Traeger S."/>
            <person name="Wang M."/>
            <person name="Zifcakova L."/>
            <person name="Wipf D."/>
            <person name="Zambonelli A."/>
            <person name="Paolocci F."/>
            <person name="Nowrousian M."/>
            <person name="Ottonello S."/>
            <person name="Baldrian P."/>
            <person name="Spatafora J.W."/>
            <person name="Henrissat B."/>
            <person name="Nagy L.G."/>
            <person name="Aury J.M."/>
            <person name="Wincker P."/>
            <person name="Grigoriev I.V."/>
            <person name="Bonfante P."/>
            <person name="Martin F.M."/>
        </authorList>
    </citation>
    <scope>NUCLEOTIDE SEQUENCE [LARGE SCALE GENOMIC DNA]</scope>
    <source>
        <strain evidence="1 2">RN42</strain>
    </source>
</reference>
<dbReference type="AlphaFoldDB" id="A0A3N4I5U7"/>
<dbReference type="Proteomes" id="UP000275078">
    <property type="component" value="Unassembled WGS sequence"/>
</dbReference>
<dbReference type="EMBL" id="ML119729">
    <property type="protein sequence ID" value="RPA77234.1"/>
    <property type="molecule type" value="Genomic_DNA"/>
</dbReference>
<evidence type="ECO:0000313" key="1">
    <source>
        <dbReference type="EMBL" id="RPA77234.1"/>
    </source>
</evidence>
<name>A0A3N4I5U7_ASCIM</name>
<evidence type="ECO:0000313" key="2">
    <source>
        <dbReference type="Proteomes" id="UP000275078"/>
    </source>
</evidence>
<proteinExistence type="predicted"/>
<accession>A0A3N4I5U7</accession>
<gene>
    <name evidence="1" type="ORF">BJ508DRAFT_330333</name>
</gene>
<keyword evidence="2" id="KW-1185">Reference proteome</keyword>